<dbReference type="AlphaFoldDB" id="A0A2S3ZDK1"/>
<organism evidence="1 2">
    <name type="scientific">Cryobacterium zongtaii</name>
    <dbReference type="NCBI Taxonomy" id="1259217"/>
    <lineage>
        <taxon>Bacteria</taxon>
        <taxon>Bacillati</taxon>
        <taxon>Actinomycetota</taxon>
        <taxon>Actinomycetes</taxon>
        <taxon>Micrococcales</taxon>
        <taxon>Microbacteriaceae</taxon>
        <taxon>Cryobacterium</taxon>
    </lineage>
</organism>
<reference evidence="1 2" key="1">
    <citation type="submission" date="2018-01" db="EMBL/GenBank/DDBJ databases">
        <title>Cryobacterium sp. nov., from glaciers in China.</title>
        <authorList>
            <person name="Liu Q."/>
            <person name="Xin Y.-H."/>
        </authorList>
    </citation>
    <scope>NUCLEOTIDE SEQUENCE [LARGE SCALE GENOMIC DNA]</scope>
    <source>
        <strain evidence="1 2">TMN-42</strain>
    </source>
</reference>
<comment type="caution">
    <text evidence="1">The sequence shown here is derived from an EMBL/GenBank/DDBJ whole genome shotgun (WGS) entry which is preliminary data.</text>
</comment>
<accession>A0A2S3ZDK1</accession>
<proteinExistence type="predicted"/>
<dbReference type="EMBL" id="PPXD01000020">
    <property type="protein sequence ID" value="POH64401.1"/>
    <property type="molecule type" value="Genomic_DNA"/>
</dbReference>
<dbReference type="RefSeq" id="WP_103461114.1">
    <property type="nucleotide sequence ID" value="NZ_PPXD01000020.1"/>
</dbReference>
<sequence>MALIVNGFPIVLAVFAHPEQEDDLGSLILAITFTRAPVLAPLFALQSYPITTFATSPSSP</sequence>
<name>A0A2S3ZDK1_9MICO</name>
<keyword evidence="2" id="KW-1185">Reference proteome</keyword>
<protein>
    <submittedName>
        <fullName evidence="1">Uncharacterized protein</fullName>
    </submittedName>
</protein>
<gene>
    <name evidence="1" type="ORF">C3B61_13215</name>
</gene>
<dbReference type="Proteomes" id="UP000237340">
    <property type="component" value="Unassembled WGS sequence"/>
</dbReference>
<evidence type="ECO:0000313" key="1">
    <source>
        <dbReference type="EMBL" id="POH64401.1"/>
    </source>
</evidence>
<evidence type="ECO:0000313" key="2">
    <source>
        <dbReference type="Proteomes" id="UP000237340"/>
    </source>
</evidence>